<comment type="caution">
    <text evidence="3">The sequence shown here is derived from an EMBL/GenBank/DDBJ whole genome shotgun (WGS) entry which is preliminary data.</text>
</comment>
<proteinExistence type="predicted"/>
<dbReference type="EMBL" id="JAIZPD010000006">
    <property type="protein sequence ID" value="KAH0962417.1"/>
    <property type="molecule type" value="Genomic_DNA"/>
</dbReference>
<dbReference type="GeneID" id="68355648"/>
<dbReference type="RefSeq" id="XP_044719930.1">
    <property type="nucleotide sequence ID" value="XM_044864990.1"/>
</dbReference>
<feature type="compositionally biased region" description="Pro residues" evidence="1">
    <location>
        <begin position="871"/>
        <end position="882"/>
    </location>
</feature>
<feature type="transmembrane region" description="Helical" evidence="2">
    <location>
        <begin position="6"/>
        <end position="28"/>
    </location>
</feature>
<protein>
    <submittedName>
        <fullName evidence="3">Uncharacterized protein</fullName>
    </submittedName>
</protein>
<organism evidence="3 4">
    <name type="scientific">Hirsutella rhossiliensis</name>
    <dbReference type="NCBI Taxonomy" id="111463"/>
    <lineage>
        <taxon>Eukaryota</taxon>
        <taxon>Fungi</taxon>
        <taxon>Dikarya</taxon>
        <taxon>Ascomycota</taxon>
        <taxon>Pezizomycotina</taxon>
        <taxon>Sordariomycetes</taxon>
        <taxon>Hypocreomycetidae</taxon>
        <taxon>Hypocreales</taxon>
        <taxon>Ophiocordycipitaceae</taxon>
        <taxon>Hirsutella</taxon>
    </lineage>
</organism>
<reference evidence="3" key="1">
    <citation type="submission" date="2021-09" db="EMBL/GenBank/DDBJ databases">
        <title>A high-quality genome of the endoparasitic fungus Hirsutella rhossiliensis with a comparison of Hirsutella genomes reveals transposable elements contributing to genome size variation.</title>
        <authorList>
            <person name="Lin R."/>
            <person name="Jiao Y."/>
            <person name="Sun X."/>
            <person name="Ling J."/>
            <person name="Xie B."/>
            <person name="Cheng X."/>
        </authorList>
    </citation>
    <scope>NUCLEOTIDE SEQUENCE</scope>
    <source>
        <strain evidence="3">HR02</strain>
    </source>
</reference>
<evidence type="ECO:0000256" key="1">
    <source>
        <dbReference type="SAM" id="MobiDB-lite"/>
    </source>
</evidence>
<feature type="transmembrane region" description="Helical" evidence="2">
    <location>
        <begin position="66"/>
        <end position="83"/>
    </location>
</feature>
<dbReference type="Proteomes" id="UP000824596">
    <property type="component" value="Unassembled WGS sequence"/>
</dbReference>
<name>A0A9P8MW03_9HYPO</name>
<dbReference type="OrthoDB" id="4928272at2759"/>
<feature type="region of interest" description="Disordered" evidence="1">
    <location>
        <begin position="856"/>
        <end position="930"/>
    </location>
</feature>
<dbReference type="AlphaFoldDB" id="A0A9P8MW03"/>
<feature type="compositionally biased region" description="Basic and acidic residues" evidence="1">
    <location>
        <begin position="273"/>
        <end position="284"/>
    </location>
</feature>
<keyword evidence="2" id="KW-0472">Membrane</keyword>
<sequence>MMLCDLGSGGLCGLLVCMLCEVFLALTSPLLDIARRTCELLLLGAGWFLTATRLGTYILLCLHLSFVSPSLGWFLMTVFWFGEAVTKAGARGPDVGFILAEIWMAFTMLALFDLCVSETPAMARWVIQLLTRQFHQALDADISLPDNLIRCYMPSGIGSPGDLYYRSLLCGGTMEEHAAPKHEQDALRDYGYLRVNDTWIRDVLKRRQHGRKMAQLGAPLSPFSLPTVRRRAFGPTTNLDTPVQHPQTVPLDYDNPIERSGAHQGLFPMPLDKQLHDREERDESTAGAISPIRDPEDGSESSGEDQCPAVGFTATFENPDSSPELRDGSGRGEMTAGEEPDGSRGPEGEAGRGSIMDAQLDGSQGSDGEGGPVPVITAQEPGDGSQEPEGDGGQTPSFAASGPETLLEGWKGDEMRRGPLAAVGSNGEEFDARGTYNDRPPVGLGKSTAAGVADDAPAAARKGSMLDCGAAQDPEPVSGEGFTPFLGATLAPEASIGAEGHVVTPTCHVGDPGLEASDRLLVWGPHPSGEATLVLEDSMEWESTGRPIVVQAAADLSGSVVVDHGSPMELDTAEEPTDFRGSFGEVAGGLVDDSENSMEWEETFAVVIGGTAVAKEIESGLVDSLQRRSLFGETTAGSEHMAAVEAAGRAGAVLEVLIHETAGQLSRMTISDPEALLEDGDMSDAAVQQAVPEVDVETGAQNSMVAVDDTHQVPSFTTLMEDAQFFDDIAYSFPRAVVDASNVAATIAPAPPLEATPDLAWDSLVDPMSVLSAQEWAELEAEFGLNAPDSSASAGEVLSAPVSAQGRVRVVPEAGPQSSAEMVLAPEVGQERAFLEIQAQEDGEAVQHRQEVMEGIAEPPSSSERQATEPAPVPEAPLPALPPSSVVSVPKPETPAYERPRRYSFDTDLELPRKGDNEDASKEEVMLDDAETVTARPKLVARGPCVAKEAANQLRQDDAGKPKAVNARDEKDDEPG</sequence>
<feature type="compositionally biased region" description="Basic and acidic residues" evidence="1">
    <location>
        <begin position="896"/>
        <end position="925"/>
    </location>
</feature>
<feature type="compositionally biased region" description="Basic and acidic residues" evidence="1">
    <location>
        <begin position="341"/>
        <end position="350"/>
    </location>
</feature>
<evidence type="ECO:0000313" key="3">
    <source>
        <dbReference type="EMBL" id="KAH0962417.1"/>
    </source>
</evidence>
<keyword evidence="2" id="KW-0812">Transmembrane</keyword>
<feature type="transmembrane region" description="Helical" evidence="2">
    <location>
        <begin position="95"/>
        <end position="112"/>
    </location>
</feature>
<accession>A0A9P8MW03</accession>
<gene>
    <name evidence="3" type="ORF">HRG_06519</name>
</gene>
<feature type="region of interest" description="Disordered" evidence="1">
    <location>
        <begin position="950"/>
        <end position="976"/>
    </location>
</feature>
<evidence type="ECO:0000313" key="4">
    <source>
        <dbReference type="Proteomes" id="UP000824596"/>
    </source>
</evidence>
<keyword evidence="4" id="KW-1185">Reference proteome</keyword>
<feature type="region of interest" description="Disordered" evidence="1">
    <location>
        <begin position="232"/>
        <end position="449"/>
    </location>
</feature>
<feature type="compositionally biased region" description="Basic and acidic residues" evidence="1">
    <location>
        <begin position="955"/>
        <end position="970"/>
    </location>
</feature>
<evidence type="ECO:0000256" key="2">
    <source>
        <dbReference type="SAM" id="Phobius"/>
    </source>
</evidence>
<feature type="compositionally biased region" description="Polar residues" evidence="1">
    <location>
        <begin position="235"/>
        <end position="247"/>
    </location>
</feature>
<feature type="compositionally biased region" description="Low complexity" evidence="1">
    <location>
        <begin position="883"/>
        <end position="895"/>
    </location>
</feature>
<keyword evidence="2" id="KW-1133">Transmembrane helix</keyword>